<protein>
    <submittedName>
        <fullName evidence="2">Uncharacterized protein</fullName>
    </submittedName>
</protein>
<dbReference type="Proteomes" id="UP000297245">
    <property type="component" value="Unassembled WGS sequence"/>
</dbReference>
<dbReference type="AlphaFoldDB" id="A0A4S8L8T9"/>
<keyword evidence="1" id="KW-0812">Transmembrane</keyword>
<reference evidence="2 3" key="1">
    <citation type="journal article" date="2019" name="Nat. Ecol. Evol.">
        <title>Megaphylogeny resolves global patterns of mushroom evolution.</title>
        <authorList>
            <person name="Varga T."/>
            <person name="Krizsan K."/>
            <person name="Foldi C."/>
            <person name="Dima B."/>
            <person name="Sanchez-Garcia M."/>
            <person name="Sanchez-Ramirez S."/>
            <person name="Szollosi G.J."/>
            <person name="Szarkandi J.G."/>
            <person name="Papp V."/>
            <person name="Albert L."/>
            <person name="Andreopoulos W."/>
            <person name="Angelini C."/>
            <person name="Antonin V."/>
            <person name="Barry K.W."/>
            <person name="Bougher N.L."/>
            <person name="Buchanan P."/>
            <person name="Buyck B."/>
            <person name="Bense V."/>
            <person name="Catcheside P."/>
            <person name="Chovatia M."/>
            <person name="Cooper J."/>
            <person name="Damon W."/>
            <person name="Desjardin D."/>
            <person name="Finy P."/>
            <person name="Geml J."/>
            <person name="Haridas S."/>
            <person name="Hughes K."/>
            <person name="Justo A."/>
            <person name="Karasinski D."/>
            <person name="Kautmanova I."/>
            <person name="Kiss B."/>
            <person name="Kocsube S."/>
            <person name="Kotiranta H."/>
            <person name="LaButti K.M."/>
            <person name="Lechner B.E."/>
            <person name="Liimatainen K."/>
            <person name="Lipzen A."/>
            <person name="Lukacs Z."/>
            <person name="Mihaltcheva S."/>
            <person name="Morgado L.N."/>
            <person name="Niskanen T."/>
            <person name="Noordeloos M.E."/>
            <person name="Ohm R.A."/>
            <person name="Ortiz-Santana B."/>
            <person name="Ovrebo C."/>
            <person name="Racz N."/>
            <person name="Riley R."/>
            <person name="Savchenko A."/>
            <person name="Shiryaev A."/>
            <person name="Soop K."/>
            <person name="Spirin V."/>
            <person name="Szebenyi C."/>
            <person name="Tomsovsky M."/>
            <person name="Tulloss R.E."/>
            <person name="Uehling J."/>
            <person name="Grigoriev I.V."/>
            <person name="Vagvolgyi C."/>
            <person name="Papp T."/>
            <person name="Martin F.M."/>
            <person name="Miettinen O."/>
            <person name="Hibbett D.S."/>
            <person name="Nagy L.G."/>
        </authorList>
    </citation>
    <scope>NUCLEOTIDE SEQUENCE [LARGE SCALE GENOMIC DNA]</scope>
    <source>
        <strain evidence="2 3">CBS 962.96</strain>
    </source>
</reference>
<gene>
    <name evidence="2" type="ORF">K435DRAFT_399970</name>
</gene>
<evidence type="ECO:0000313" key="2">
    <source>
        <dbReference type="EMBL" id="THU84618.1"/>
    </source>
</evidence>
<keyword evidence="3" id="KW-1185">Reference proteome</keyword>
<evidence type="ECO:0000256" key="1">
    <source>
        <dbReference type="SAM" id="Phobius"/>
    </source>
</evidence>
<feature type="transmembrane region" description="Helical" evidence="1">
    <location>
        <begin position="12"/>
        <end position="30"/>
    </location>
</feature>
<accession>A0A4S8L8T9</accession>
<keyword evidence="1" id="KW-0472">Membrane</keyword>
<organism evidence="2 3">
    <name type="scientific">Dendrothele bispora (strain CBS 962.96)</name>
    <dbReference type="NCBI Taxonomy" id="1314807"/>
    <lineage>
        <taxon>Eukaryota</taxon>
        <taxon>Fungi</taxon>
        <taxon>Dikarya</taxon>
        <taxon>Basidiomycota</taxon>
        <taxon>Agaricomycotina</taxon>
        <taxon>Agaricomycetes</taxon>
        <taxon>Agaricomycetidae</taxon>
        <taxon>Agaricales</taxon>
        <taxon>Agaricales incertae sedis</taxon>
        <taxon>Dendrothele</taxon>
    </lineage>
</organism>
<name>A0A4S8L8T9_DENBC</name>
<keyword evidence="1" id="KW-1133">Transmembrane helix</keyword>
<dbReference type="EMBL" id="ML179589">
    <property type="protein sequence ID" value="THU84618.1"/>
    <property type="molecule type" value="Genomic_DNA"/>
</dbReference>
<proteinExistence type="predicted"/>
<sequence>MVVVVSSLTHDLIAHIALLLYPISVITLIYSSNRIVHSISSFLVPDNVLCTCTKIIYHSRCRLFTLPTFTVFLFSLSFRKSVDYFYFHIFGFFSHFPFSHLKKNLALSESSLLSDFLRRDAQRVLRRKEDQVEESLSHSQFFHDYRARPQRVKDYKLRSREISPYPPIILLVLTLVTGL</sequence>
<evidence type="ECO:0000313" key="3">
    <source>
        <dbReference type="Proteomes" id="UP000297245"/>
    </source>
</evidence>